<dbReference type="InterPro" id="IPR018247">
    <property type="entry name" value="EF_Hand_1_Ca_BS"/>
</dbReference>
<gene>
    <name evidence="6" type="primary">LOC101846132</name>
</gene>
<feature type="compositionally biased region" description="Polar residues" evidence="2">
    <location>
        <begin position="468"/>
        <end position="493"/>
    </location>
</feature>
<sequence length="591" mass="63023">MTSVTEKMAWNGKPAKTNTQDYMNLLYSDSDSDRVPDLKLPPVKGKKQKRKRSSLGRHDDGGFCGMWMVFKVFLVILVFAAILSLAVVTFWTLKQIQDLQSKVTELQNADKTSPELMKFQSQLTTINGTVNSLKAENIQSMTKDIKGLKDQMDKLAADTERLSKSVTSASEILDIPNKLKSLQETVATATNELVDLKQKVEKLMEPKPSPASPSAASTPASELSAAGVDAQYATMLSEEFLNLNRSTVSQLSEVRKALDQQSSRISVLETSLAEAHPAGLGIEAIEDIVQGTVREMLANTTSRAVNDGQNTDQVSAEQLDIVKEQVESIMGDVKKMESASDRVSFGDYSAFKEDTIANFEEVNSTLLSLNRELDAVSMRISSMGQNLIKMTTALGQGGLLMPGPVMPEASAAFPSNGADAPSEGTAAGESTANAAAGENTDGAAAEDSTDGAAAWDSTANAAARDGNIPSNDSTSGKPSSENGIPSEGESSGPPQDDLPTVSTAAHETPAPTESQNSGLSLSNVNTIEDLKKFMSTLPLKEGQIELSVLTPYLDNADLDQGKMETFDLDRNGLLSAEELAAALGLQDSPRR</sequence>
<reference evidence="6" key="1">
    <citation type="submission" date="2025-08" db="UniProtKB">
        <authorList>
            <consortium name="RefSeq"/>
        </authorList>
    </citation>
    <scope>IDENTIFICATION</scope>
</reference>
<feature type="region of interest" description="Disordered" evidence="2">
    <location>
        <begin position="33"/>
        <end position="56"/>
    </location>
</feature>
<feature type="region of interest" description="Disordered" evidence="2">
    <location>
        <begin position="410"/>
        <end position="521"/>
    </location>
</feature>
<feature type="compositionally biased region" description="Basic residues" evidence="2">
    <location>
        <begin position="44"/>
        <end position="55"/>
    </location>
</feature>
<dbReference type="InterPro" id="IPR002048">
    <property type="entry name" value="EF_hand_dom"/>
</dbReference>
<dbReference type="PROSITE" id="PS50222">
    <property type="entry name" value="EF_HAND_2"/>
    <property type="match status" value="1"/>
</dbReference>
<dbReference type="Proteomes" id="UP000694888">
    <property type="component" value="Unplaced"/>
</dbReference>
<feature type="compositionally biased region" description="Polar residues" evidence="2">
    <location>
        <begin position="500"/>
        <end position="521"/>
    </location>
</feature>
<evidence type="ECO:0000256" key="3">
    <source>
        <dbReference type="SAM" id="Phobius"/>
    </source>
</evidence>
<protein>
    <submittedName>
        <fullName evidence="6">Uncharacterized protein LOC101846132 isoform X2</fullName>
    </submittedName>
</protein>
<keyword evidence="5" id="KW-1185">Reference proteome</keyword>
<evidence type="ECO:0000259" key="4">
    <source>
        <dbReference type="PROSITE" id="PS50222"/>
    </source>
</evidence>
<keyword evidence="1" id="KW-0175">Coiled coil</keyword>
<proteinExistence type="predicted"/>
<dbReference type="RefSeq" id="XP_012937619.1">
    <property type="nucleotide sequence ID" value="XM_013082165.2"/>
</dbReference>
<keyword evidence="3" id="KW-1133">Transmembrane helix</keyword>
<dbReference type="PROSITE" id="PS00018">
    <property type="entry name" value="EF_HAND_1"/>
    <property type="match status" value="1"/>
</dbReference>
<accession>A0ABM0ZZB0</accession>
<evidence type="ECO:0000313" key="6">
    <source>
        <dbReference type="RefSeq" id="XP_012937619.1"/>
    </source>
</evidence>
<feature type="compositionally biased region" description="Low complexity" evidence="2">
    <location>
        <begin position="423"/>
        <end position="463"/>
    </location>
</feature>
<feature type="domain" description="EF-hand" evidence="4">
    <location>
        <begin position="563"/>
        <end position="589"/>
    </location>
</feature>
<name>A0ABM0ZZB0_APLCA</name>
<organism evidence="5 6">
    <name type="scientific">Aplysia californica</name>
    <name type="common">California sea hare</name>
    <dbReference type="NCBI Taxonomy" id="6500"/>
    <lineage>
        <taxon>Eukaryota</taxon>
        <taxon>Metazoa</taxon>
        <taxon>Spiralia</taxon>
        <taxon>Lophotrochozoa</taxon>
        <taxon>Mollusca</taxon>
        <taxon>Gastropoda</taxon>
        <taxon>Heterobranchia</taxon>
        <taxon>Euthyneura</taxon>
        <taxon>Tectipleura</taxon>
        <taxon>Aplysiida</taxon>
        <taxon>Aplysioidea</taxon>
        <taxon>Aplysiidae</taxon>
        <taxon>Aplysia</taxon>
    </lineage>
</organism>
<evidence type="ECO:0000313" key="5">
    <source>
        <dbReference type="Proteomes" id="UP000694888"/>
    </source>
</evidence>
<evidence type="ECO:0000256" key="2">
    <source>
        <dbReference type="SAM" id="MobiDB-lite"/>
    </source>
</evidence>
<keyword evidence="3" id="KW-0472">Membrane</keyword>
<dbReference type="GeneID" id="101846132"/>
<evidence type="ECO:0000256" key="1">
    <source>
        <dbReference type="SAM" id="Coils"/>
    </source>
</evidence>
<keyword evidence="3" id="KW-0812">Transmembrane</keyword>
<feature type="transmembrane region" description="Helical" evidence="3">
    <location>
        <begin position="72"/>
        <end position="93"/>
    </location>
</feature>
<feature type="coiled-coil region" evidence="1">
    <location>
        <begin position="138"/>
        <end position="199"/>
    </location>
</feature>